<keyword evidence="2" id="KW-1185">Reference proteome</keyword>
<reference evidence="2" key="1">
    <citation type="journal article" date="2019" name="Int. J. Syst. Evol. Microbiol.">
        <title>The Global Catalogue of Microorganisms (GCM) 10K type strain sequencing project: providing services to taxonomists for standard genome sequencing and annotation.</title>
        <authorList>
            <consortium name="The Broad Institute Genomics Platform"/>
            <consortium name="The Broad Institute Genome Sequencing Center for Infectious Disease"/>
            <person name="Wu L."/>
            <person name="Ma J."/>
        </authorList>
    </citation>
    <scope>NUCLEOTIDE SEQUENCE [LARGE SCALE GENOMIC DNA]</scope>
    <source>
        <strain evidence="2">JCM 10425</strain>
    </source>
</reference>
<gene>
    <name evidence="1" type="ORF">GCM10009539_04440</name>
</gene>
<proteinExistence type="predicted"/>
<protein>
    <submittedName>
        <fullName evidence="1">Uncharacterized protein</fullName>
    </submittedName>
</protein>
<organism evidence="1 2">
    <name type="scientific">Cryptosporangium japonicum</name>
    <dbReference type="NCBI Taxonomy" id="80872"/>
    <lineage>
        <taxon>Bacteria</taxon>
        <taxon>Bacillati</taxon>
        <taxon>Actinomycetota</taxon>
        <taxon>Actinomycetes</taxon>
        <taxon>Cryptosporangiales</taxon>
        <taxon>Cryptosporangiaceae</taxon>
        <taxon>Cryptosporangium</taxon>
    </lineage>
</organism>
<sequence length="50" mass="4794">MRPGPGGDSLLAAGSGAAVTLALPDVAVAGDRTPTTVDSILGMVLSLLTS</sequence>
<comment type="caution">
    <text evidence="1">The sequence shown here is derived from an EMBL/GenBank/DDBJ whole genome shotgun (WGS) entry which is preliminary data.</text>
</comment>
<dbReference type="Proteomes" id="UP001500967">
    <property type="component" value="Unassembled WGS sequence"/>
</dbReference>
<dbReference type="EMBL" id="BAAAGX010000003">
    <property type="protein sequence ID" value="GAA0222358.1"/>
    <property type="molecule type" value="Genomic_DNA"/>
</dbReference>
<dbReference type="RefSeq" id="WP_344647015.1">
    <property type="nucleotide sequence ID" value="NZ_BAAAGX010000003.1"/>
</dbReference>
<evidence type="ECO:0000313" key="1">
    <source>
        <dbReference type="EMBL" id="GAA0222358.1"/>
    </source>
</evidence>
<accession>A0ABP3D571</accession>
<name>A0ABP3D571_9ACTN</name>
<evidence type="ECO:0000313" key="2">
    <source>
        <dbReference type="Proteomes" id="UP001500967"/>
    </source>
</evidence>